<reference evidence="5 6" key="1">
    <citation type="submission" date="2019-09" db="EMBL/GenBank/DDBJ databases">
        <title>FDA dAtabase for Regulatory Grade micrObial Sequences (FDA-ARGOS): Supporting development and validation of Infectious Disease Dx tests.</title>
        <authorList>
            <person name="Sciortino C."/>
            <person name="Tallon L."/>
            <person name="Sadzewicz L."/>
            <person name="Vavikolanu K."/>
            <person name="Mehta A."/>
            <person name="Aluvathingal J."/>
            <person name="Nadendla S."/>
            <person name="Nandy P."/>
            <person name="Geyer C."/>
            <person name="Yan Y."/>
            <person name="Sichtig H."/>
        </authorList>
    </citation>
    <scope>NUCLEOTIDE SEQUENCE [LARGE SCALE GENOMIC DNA]</scope>
    <source>
        <strain evidence="5 6">FDAARGOS_664</strain>
    </source>
</reference>
<organism evidence="5 6">
    <name type="scientific">Cupriavidus pauculus</name>
    <dbReference type="NCBI Taxonomy" id="82633"/>
    <lineage>
        <taxon>Bacteria</taxon>
        <taxon>Pseudomonadati</taxon>
        <taxon>Pseudomonadota</taxon>
        <taxon>Betaproteobacteria</taxon>
        <taxon>Burkholderiales</taxon>
        <taxon>Burkholderiaceae</taxon>
        <taxon>Cupriavidus</taxon>
    </lineage>
</organism>
<evidence type="ECO:0000256" key="2">
    <source>
        <dbReference type="ARBA" id="ARBA00022630"/>
    </source>
</evidence>
<dbReference type="GO" id="GO:0071949">
    <property type="term" value="F:FAD binding"/>
    <property type="evidence" value="ECO:0007669"/>
    <property type="project" value="InterPro"/>
</dbReference>
<feature type="domain" description="FAD-binding" evidence="4">
    <location>
        <begin position="26"/>
        <end position="379"/>
    </location>
</feature>
<sequence length="620" mass="67682">MVQRPCPPRAIRNRYRQDGSHGMTQVDVVICGGGPVGLSLAYLLGRAGVRTVLCEKRAGTTTLPKGQFVHASTAELYRQWGVWQQLDNAGWPIGASNGQGFYLRVALGTVAEVRQSAGDDAYYARKWADLSPVFPRKIPASDYEAALRRQAEAWPNVSLRFGTEVVDVAQHGDAVQVRVRHGDDEQDIRARYVVACDGARSFVRSRVAGGEDHGPTFGNQILTEFRASLDDTLGQDGFFHSFVLDPRYAGWFGSRHPRTGLWRYSFRHDEEALPDADDVRRRIRGALGMPDIDIEIVETYRFDYTTGLLRRWRENRVLFAGDAAHWHSPWGGYGANIGVQDANNLAWKLALVLRGAAPEALLDTYEAERKPRAQLAVKAATYNSLNFQAIVQATLLGEPDAARTGALSPQGVAFLRDALVRHGANSVLHTGFQLGTTYGGDESDRRDESDGRVAVLRDGAIAPPASLEHYVESTVPGTRAPHVWLRRDDGTLLSTVDLWHGRFTLLVQRGAPAWRAAAARALDTLDIDVDVVDLGPDGPYTPDAEKFDRLYALHDGDALLVRPDGFVARRLTARTAPGPALAETLRRLLGLAPAAKAGAAGAAMSAQPRAISRPVAAPIV</sequence>
<dbReference type="Gene3D" id="3.30.9.10">
    <property type="entry name" value="D-Amino Acid Oxidase, subunit A, domain 2"/>
    <property type="match status" value="1"/>
</dbReference>
<dbReference type="InterPro" id="IPR002938">
    <property type="entry name" value="FAD-bd"/>
</dbReference>
<protein>
    <submittedName>
        <fullName evidence="5">FAD-dependent oxidoreductase</fullName>
    </submittedName>
</protein>
<evidence type="ECO:0000256" key="1">
    <source>
        <dbReference type="ARBA" id="ARBA00001974"/>
    </source>
</evidence>
<dbReference type="Gene3D" id="3.50.50.60">
    <property type="entry name" value="FAD/NAD(P)-binding domain"/>
    <property type="match status" value="1"/>
</dbReference>
<evidence type="ECO:0000259" key="4">
    <source>
        <dbReference type="Pfam" id="PF01494"/>
    </source>
</evidence>
<dbReference type="Proteomes" id="UP000322822">
    <property type="component" value="Chromosome 2"/>
</dbReference>
<dbReference type="OrthoDB" id="3443359at2"/>
<keyword evidence="3" id="KW-0274">FAD</keyword>
<evidence type="ECO:0000313" key="6">
    <source>
        <dbReference type="Proteomes" id="UP000322822"/>
    </source>
</evidence>
<dbReference type="Pfam" id="PF21274">
    <property type="entry name" value="Rng_hyd_C"/>
    <property type="match status" value="1"/>
</dbReference>
<dbReference type="AlphaFoldDB" id="A0A5P2HE23"/>
<dbReference type="SUPFAM" id="SSF51905">
    <property type="entry name" value="FAD/NAD(P)-binding domain"/>
    <property type="match status" value="1"/>
</dbReference>
<dbReference type="PANTHER" id="PTHR43004:SF19">
    <property type="entry name" value="BINDING MONOOXYGENASE, PUTATIVE (JCVI)-RELATED"/>
    <property type="match status" value="1"/>
</dbReference>
<proteinExistence type="predicted"/>
<accession>A0A5P2HE23</accession>
<dbReference type="InterPro" id="IPR036188">
    <property type="entry name" value="FAD/NAD-bd_sf"/>
</dbReference>
<evidence type="ECO:0000256" key="3">
    <source>
        <dbReference type="ARBA" id="ARBA00022827"/>
    </source>
</evidence>
<gene>
    <name evidence="5" type="ORF">FOB72_31805</name>
</gene>
<dbReference type="PANTHER" id="PTHR43004">
    <property type="entry name" value="TRK SYSTEM POTASSIUM UPTAKE PROTEIN"/>
    <property type="match status" value="1"/>
</dbReference>
<dbReference type="Pfam" id="PF01494">
    <property type="entry name" value="FAD_binding_3"/>
    <property type="match status" value="1"/>
</dbReference>
<dbReference type="EMBL" id="CP044067">
    <property type="protein sequence ID" value="QET06471.1"/>
    <property type="molecule type" value="Genomic_DNA"/>
</dbReference>
<comment type="cofactor">
    <cofactor evidence="1">
        <name>FAD</name>
        <dbReference type="ChEBI" id="CHEBI:57692"/>
    </cofactor>
</comment>
<name>A0A5P2HE23_9BURK</name>
<evidence type="ECO:0000313" key="5">
    <source>
        <dbReference type="EMBL" id="QET06471.1"/>
    </source>
</evidence>
<dbReference type="PRINTS" id="PR00420">
    <property type="entry name" value="RNGMNOXGNASE"/>
</dbReference>
<dbReference type="GO" id="GO:0016709">
    <property type="term" value="F:oxidoreductase activity, acting on paired donors, with incorporation or reduction of molecular oxygen, NAD(P)H as one donor, and incorporation of one atom of oxygen"/>
    <property type="evidence" value="ECO:0007669"/>
    <property type="project" value="UniProtKB-ARBA"/>
</dbReference>
<dbReference type="InterPro" id="IPR050641">
    <property type="entry name" value="RIFMO-like"/>
</dbReference>
<dbReference type="Gene3D" id="3.40.30.120">
    <property type="match status" value="1"/>
</dbReference>
<keyword evidence="2" id="KW-0285">Flavoprotein</keyword>